<dbReference type="AlphaFoldDB" id="A0A0F5QEV0"/>
<evidence type="ECO:0000259" key="1">
    <source>
        <dbReference type="Pfam" id="PF08818"/>
    </source>
</evidence>
<evidence type="ECO:0000313" key="2">
    <source>
        <dbReference type="EMBL" id="KKC39256.1"/>
    </source>
</evidence>
<dbReference type="InterPro" id="IPR014922">
    <property type="entry name" value="YdhG-like"/>
</dbReference>
<evidence type="ECO:0000313" key="3">
    <source>
        <dbReference type="Proteomes" id="UP000033411"/>
    </source>
</evidence>
<dbReference type="RefSeq" id="WP_046138515.1">
    <property type="nucleotide sequence ID" value="NZ_LANJ01000011.1"/>
</dbReference>
<name>A0A0F5QEV0_9HYPH</name>
<dbReference type="OrthoDB" id="5951444at2"/>
<reference evidence="2 3" key="1">
    <citation type="submission" date="2015-03" db="EMBL/GenBank/DDBJ databases">
        <authorList>
            <person name="Lepp D."/>
            <person name="Hassan Y.I."/>
            <person name="Li X.-Z."/>
            <person name="Zhou T."/>
        </authorList>
    </citation>
    <scope>NUCLEOTIDE SEQUENCE [LARGE SCALE GENOMIC DNA]</scope>
    <source>
        <strain evidence="2 3">E84</strain>
    </source>
</reference>
<organism evidence="2 3">
    <name type="scientific">Devosia epidermidihirudinis</name>
    <dbReference type="NCBI Taxonomy" id="1293439"/>
    <lineage>
        <taxon>Bacteria</taxon>
        <taxon>Pseudomonadati</taxon>
        <taxon>Pseudomonadota</taxon>
        <taxon>Alphaproteobacteria</taxon>
        <taxon>Hyphomicrobiales</taxon>
        <taxon>Devosiaceae</taxon>
        <taxon>Devosia</taxon>
    </lineage>
</organism>
<sequence length="144" mass="16116">MSEQKTRPNTGDVAQFIAQIEDAAKRADSLALITMMETITGAPPVLWGTMIGFDRYHYRYASGHDGDAFLVGFAQRKTEFSIYLMGTYSPEETEQRDALLAKLGKHRMGKGCLYVKRLSDIDMSVLEQLARNSVATLRATYPET</sequence>
<keyword evidence="3" id="KW-1185">Reference proteome</keyword>
<comment type="caution">
    <text evidence="2">The sequence shown here is derived from an EMBL/GenBank/DDBJ whole genome shotgun (WGS) entry which is preliminary data.</text>
</comment>
<feature type="domain" description="YdhG-like" evidence="1">
    <location>
        <begin position="50"/>
        <end position="133"/>
    </location>
</feature>
<dbReference type="EMBL" id="LANJ01000011">
    <property type="protein sequence ID" value="KKC39256.1"/>
    <property type="molecule type" value="Genomic_DNA"/>
</dbReference>
<dbReference type="Pfam" id="PF08818">
    <property type="entry name" value="DUF1801"/>
    <property type="match status" value="1"/>
</dbReference>
<dbReference type="STRING" id="1293439.WH87_03235"/>
<accession>A0A0F5QEV0</accession>
<gene>
    <name evidence="2" type="ORF">WH87_03235</name>
</gene>
<dbReference type="Proteomes" id="UP000033411">
    <property type="component" value="Unassembled WGS sequence"/>
</dbReference>
<proteinExistence type="predicted"/>
<dbReference type="PATRIC" id="fig|1293439.3.peg.203"/>
<protein>
    <recommendedName>
        <fullName evidence="1">YdhG-like domain-containing protein</fullName>
    </recommendedName>
</protein>